<dbReference type="EMBL" id="KQ459589">
    <property type="protein sequence ID" value="KPI97475.1"/>
    <property type="molecule type" value="Genomic_DNA"/>
</dbReference>
<feature type="transmembrane region" description="Helical" evidence="12">
    <location>
        <begin position="475"/>
        <end position="499"/>
    </location>
</feature>
<evidence type="ECO:0000256" key="4">
    <source>
        <dbReference type="ARBA" id="ARBA00022692"/>
    </source>
</evidence>
<feature type="domain" description="G-protein coupled receptors family 1 profile" evidence="13">
    <location>
        <begin position="454"/>
        <end position="689"/>
    </location>
</feature>
<dbReference type="InterPro" id="IPR017452">
    <property type="entry name" value="GPCR_Rhodpsn_7TM"/>
</dbReference>
<evidence type="ECO:0000256" key="8">
    <source>
        <dbReference type="ARBA" id="ARBA00023170"/>
    </source>
</evidence>
<dbReference type="PANTHER" id="PTHR46925">
    <property type="entry name" value="G-PROTEIN COUPLED RECEPTOR TKR-1-RELATED"/>
    <property type="match status" value="1"/>
</dbReference>
<dbReference type="Pfam" id="PF00001">
    <property type="entry name" value="7tm_1"/>
    <property type="match status" value="1"/>
</dbReference>
<dbReference type="STRING" id="66420.A0A194Q241"/>
<proteinExistence type="inferred from homology"/>
<feature type="region of interest" description="Disordered" evidence="11">
    <location>
        <begin position="174"/>
        <end position="226"/>
    </location>
</feature>
<evidence type="ECO:0000256" key="9">
    <source>
        <dbReference type="ARBA" id="ARBA00023224"/>
    </source>
</evidence>
<keyword evidence="7 12" id="KW-0472">Membrane</keyword>
<accession>A0A194Q241</accession>
<name>A0A194Q241_PAPXU</name>
<feature type="transmembrane region" description="Helical" evidence="12">
    <location>
        <begin position="630"/>
        <end position="650"/>
    </location>
</feature>
<keyword evidence="3" id="KW-1003">Cell membrane</keyword>
<dbReference type="Proteomes" id="UP000053268">
    <property type="component" value="Unassembled WGS sequence"/>
</dbReference>
<evidence type="ECO:0000256" key="7">
    <source>
        <dbReference type="ARBA" id="ARBA00023136"/>
    </source>
</evidence>
<evidence type="ECO:0000256" key="5">
    <source>
        <dbReference type="ARBA" id="ARBA00022989"/>
    </source>
</evidence>
<feature type="compositionally biased region" description="Basic and acidic residues" evidence="11">
    <location>
        <begin position="277"/>
        <end position="287"/>
    </location>
</feature>
<dbReference type="PRINTS" id="PR00237">
    <property type="entry name" value="GPCRRHODOPSN"/>
</dbReference>
<feature type="transmembrane region" description="Helical" evidence="12">
    <location>
        <begin position="670"/>
        <end position="692"/>
    </location>
</feature>
<dbReference type="PROSITE" id="PS00237">
    <property type="entry name" value="G_PROTEIN_RECEP_F1_1"/>
    <property type="match status" value="1"/>
</dbReference>
<keyword evidence="8 10" id="KW-0675">Receptor</keyword>
<evidence type="ECO:0000313" key="14">
    <source>
        <dbReference type="EMBL" id="KPI97475.1"/>
    </source>
</evidence>
<keyword evidence="6 10" id="KW-0297">G-protein coupled receptor</keyword>
<gene>
    <name evidence="14" type="ORF">RR46_07222</name>
</gene>
<keyword evidence="9 10" id="KW-0807">Transducer</keyword>
<dbReference type="GO" id="GO:0004995">
    <property type="term" value="F:tachykinin receptor activity"/>
    <property type="evidence" value="ECO:0007669"/>
    <property type="project" value="InterPro"/>
</dbReference>
<dbReference type="GO" id="GO:0005886">
    <property type="term" value="C:plasma membrane"/>
    <property type="evidence" value="ECO:0007669"/>
    <property type="project" value="UniProtKB-SubCell"/>
</dbReference>
<feature type="transmembrane region" description="Helical" evidence="12">
    <location>
        <begin position="551"/>
        <end position="571"/>
    </location>
</feature>
<feature type="compositionally biased region" description="Acidic residues" evidence="11">
    <location>
        <begin position="251"/>
        <end position="260"/>
    </location>
</feature>
<keyword evidence="5 12" id="KW-1133">Transmembrane helix</keyword>
<feature type="transmembrane region" description="Helical" evidence="12">
    <location>
        <begin position="583"/>
        <end position="602"/>
    </location>
</feature>
<dbReference type="CDD" id="cd15390">
    <property type="entry name" value="7tmA_TACR"/>
    <property type="match status" value="1"/>
</dbReference>
<evidence type="ECO:0000259" key="13">
    <source>
        <dbReference type="PROSITE" id="PS50262"/>
    </source>
</evidence>
<feature type="transmembrane region" description="Helical" evidence="12">
    <location>
        <begin position="438"/>
        <end position="463"/>
    </location>
</feature>
<evidence type="ECO:0000256" key="12">
    <source>
        <dbReference type="SAM" id="Phobius"/>
    </source>
</evidence>
<dbReference type="SUPFAM" id="SSF81321">
    <property type="entry name" value="Family A G protein-coupled receptor-like"/>
    <property type="match status" value="1"/>
</dbReference>
<dbReference type="InterPro" id="IPR000276">
    <property type="entry name" value="GPCR_Rhodpsn"/>
</dbReference>
<dbReference type="PANTHER" id="PTHR46925:SF2">
    <property type="entry name" value="G-PROTEIN COUPLED RECEPTOR TKR-1-RELATED"/>
    <property type="match status" value="1"/>
</dbReference>
<evidence type="ECO:0000256" key="11">
    <source>
        <dbReference type="SAM" id="MobiDB-lite"/>
    </source>
</evidence>
<reference evidence="14 15" key="1">
    <citation type="journal article" date="2015" name="Nat. Commun.">
        <title>Outbred genome sequencing and CRISPR/Cas9 gene editing in butterflies.</title>
        <authorList>
            <person name="Li X."/>
            <person name="Fan D."/>
            <person name="Zhang W."/>
            <person name="Liu G."/>
            <person name="Zhang L."/>
            <person name="Zhao L."/>
            <person name="Fang X."/>
            <person name="Chen L."/>
            <person name="Dong Y."/>
            <person name="Chen Y."/>
            <person name="Ding Y."/>
            <person name="Zhao R."/>
            <person name="Feng M."/>
            <person name="Zhu Y."/>
            <person name="Feng Y."/>
            <person name="Jiang X."/>
            <person name="Zhu D."/>
            <person name="Xiang H."/>
            <person name="Feng X."/>
            <person name="Li S."/>
            <person name="Wang J."/>
            <person name="Zhang G."/>
            <person name="Kronforst M.R."/>
            <person name="Wang W."/>
        </authorList>
    </citation>
    <scope>NUCLEOTIDE SEQUENCE [LARGE SCALE GENOMIC DNA]</scope>
    <source>
        <strain evidence="14">Ya'a_city_454_Px</strain>
        <tissue evidence="14">Whole body</tissue>
    </source>
</reference>
<evidence type="ECO:0000256" key="3">
    <source>
        <dbReference type="ARBA" id="ARBA00022475"/>
    </source>
</evidence>
<dbReference type="InterPro" id="IPR001681">
    <property type="entry name" value="Neurokn_rcpt"/>
</dbReference>
<feature type="transmembrane region" description="Helical" evidence="12">
    <location>
        <begin position="519"/>
        <end position="539"/>
    </location>
</feature>
<evidence type="ECO:0000256" key="2">
    <source>
        <dbReference type="ARBA" id="ARBA00010663"/>
    </source>
</evidence>
<keyword evidence="15" id="KW-1185">Reference proteome</keyword>
<dbReference type="PROSITE" id="PS50262">
    <property type="entry name" value="G_PROTEIN_RECEP_F1_2"/>
    <property type="match status" value="1"/>
</dbReference>
<keyword evidence="4 10" id="KW-0812">Transmembrane</keyword>
<evidence type="ECO:0000313" key="15">
    <source>
        <dbReference type="Proteomes" id="UP000053268"/>
    </source>
</evidence>
<feature type="region of interest" description="Disordered" evidence="11">
    <location>
        <begin position="251"/>
        <end position="287"/>
    </location>
</feature>
<dbReference type="Gene3D" id="1.20.1070.10">
    <property type="entry name" value="Rhodopsin 7-helix transmembrane proteins"/>
    <property type="match status" value="1"/>
</dbReference>
<protein>
    <submittedName>
        <fullName evidence="14">Tachykinin-like peptides receptor 86C</fullName>
    </submittedName>
</protein>
<dbReference type="SMART" id="SM01381">
    <property type="entry name" value="7TM_GPCR_Srsx"/>
    <property type="match status" value="1"/>
</dbReference>
<evidence type="ECO:0000256" key="1">
    <source>
        <dbReference type="ARBA" id="ARBA00004651"/>
    </source>
</evidence>
<organism evidence="14 15">
    <name type="scientific">Papilio xuthus</name>
    <name type="common">Asian swallowtail butterfly</name>
    <dbReference type="NCBI Taxonomy" id="66420"/>
    <lineage>
        <taxon>Eukaryota</taxon>
        <taxon>Metazoa</taxon>
        <taxon>Ecdysozoa</taxon>
        <taxon>Arthropoda</taxon>
        <taxon>Hexapoda</taxon>
        <taxon>Insecta</taxon>
        <taxon>Pterygota</taxon>
        <taxon>Neoptera</taxon>
        <taxon>Endopterygota</taxon>
        <taxon>Lepidoptera</taxon>
        <taxon>Glossata</taxon>
        <taxon>Ditrysia</taxon>
        <taxon>Papilionoidea</taxon>
        <taxon>Papilionidae</taxon>
        <taxon>Papilioninae</taxon>
        <taxon>Papilio</taxon>
    </lineage>
</organism>
<evidence type="ECO:0000256" key="6">
    <source>
        <dbReference type="ARBA" id="ARBA00023040"/>
    </source>
</evidence>
<sequence length="769" mass="86592">MQNVINLDSMCTDITKDWKFTNFSDIPLYKKVAEDVFNNKKRCDKVCEVADITSDDSNNFCKYYKWGSDTLKIIQASVHSSQIKSASNVIVPAVPVVTSTDTKLAEPVIANTTVISTTKNNIPSSNDETKVVNAVKPETTGTNIVKPDIKEPKEPNPNMVDQHTNSELTAIKVNEGVKKTSEPSIPKVDEGVNNSEKSIVAQKDKVTIESEGEKPLLEEEQPPKKVDIEKEDQLLNNQMKDKDFNVDDIEDDMDSEEDEKTDLQDNSEISIGQGDKQNVEEKPKDNSKSIAPIITSYADKSSGEFISKMPQDEFAEDDDHFFSFFLTAILGLIVEGRQTGRRRNSRGHAYRRLDTLEQAMSTNNPAPPKMDSEMEIQNFFNCTQHILGQDTSWENLNVSQLLDMLPKQLLEDVNLKVTLGNCMGLGRRPYSPPWWGQFAWLIVFAVMLLLAIIGNTLVIWIVLAHRRMRTVTNCFLVNLAVADLLMATLNGAPNFVFLVTANWPFGSITCRASNFTANLTVSAGVFTLVAITVDRYVAIVKPLQHRLSRRVARAVLFSVWCSSIILALPTLLYSDTYTKNYNLVFLSVTYVVPMSVMVWAYAQMSSALRGHGIGECTHHQMQIVRAKRKVVRMFVLVVVVFAMCWLPYHAYFVLVYHHQSLASAPFAQHIYLAFYWLAMANSMFNPLIYYWMSNNEPEAFSRGVVVLAGLTLGQTVQAVSINASTWYGDPFTIEINPEMSQIQVKALIPYYVRLEETENAGYFHILVLR</sequence>
<feature type="compositionally biased region" description="Basic and acidic residues" evidence="11">
    <location>
        <begin position="202"/>
        <end position="226"/>
    </location>
</feature>
<dbReference type="AlphaFoldDB" id="A0A194Q241"/>
<comment type="subcellular location">
    <subcellularLocation>
        <location evidence="1">Cell membrane</location>
        <topology evidence="1">Multi-pass membrane protein</topology>
    </subcellularLocation>
</comment>
<comment type="similarity">
    <text evidence="2 10">Belongs to the G-protein coupled receptor 1 family.</text>
</comment>
<evidence type="ECO:0000256" key="10">
    <source>
        <dbReference type="RuleBase" id="RU000688"/>
    </source>
</evidence>